<sequence length="174" mass="19546">MSSETVCFACGRSSGSISRPTYAKEIELFKKFVLDLGPSYKRKHELGDTVVAEFGASSHLCATCLSSVVAVWRMQEKIVSIQKEINCIVRKVRNHLEIKTEEREGVVEEGKNFFNFMSPEKGKPDIIVPLSSNAAKARSEEDSKVVKLHSSTELEYLTYPALDYGNQVVLRKRL</sequence>
<reference evidence="1 2" key="1">
    <citation type="submission" date="2015-12" db="EMBL/GenBank/DDBJ databases">
        <title>The genome of Folsomia candida.</title>
        <authorList>
            <person name="Faddeeva A."/>
            <person name="Derks M.F."/>
            <person name="Anvar Y."/>
            <person name="Smit S."/>
            <person name="Van Straalen N."/>
            <person name="Roelofs D."/>
        </authorList>
    </citation>
    <scope>NUCLEOTIDE SEQUENCE [LARGE SCALE GENOMIC DNA]</scope>
    <source>
        <strain evidence="1 2">VU population</strain>
        <tissue evidence="1">Whole body</tissue>
    </source>
</reference>
<protein>
    <submittedName>
        <fullName evidence="1">Uncharacterized protein</fullName>
    </submittedName>
</protein>
<dbReference type="OrthoDB" id="8950604at2759"/>
<organism evidence="1 2">
    <name type="scientific">Folsomia candida</name>
    <name type="common">Springtail</name>
    <dbReference type="NCBI Taxonomy" id="158441"/>
    <lineage>
        <taxon>Eukaryota</taxon>
        <taxon>Metazoa</taxon>
        <taxon>Ecdysozoa</taxon>
        <taxon>Arthropoda</taxon>
        <taxon>Hexapoda</taxon>
        <taxon>Collembola</taxon>
        <taxon>Entomobryomorpha</taxon>
        <taxon>Isotomoidea</taxon>
        <taxon>Isotomidae</taxon>
        <taxon>Proisotominae</taxon>
        <taxon>Folsomia</taxon>
    </lineage>
</organism>
<keyword evidence="2" id="KW-1185">Reference proteome</keyword>
<gene>
    <name evidence="1" type="ORF">Fcan01_23286</name>
</gene>
<comment type="caution">
    <text evidence="1">The sequence shown here is derived from an EMBL/GenBank/DDBJ whole genome shotgun (WGS) entry which is preliminary data.</text>
</comment>
<accession>A0A226DB46</accession>
<dbReference type="Proteomes" id="UP000198287">
    <property type="component" value="Unassembled WGS sequence"/>
</dbReference>
<name>A0A226DB46_FOLCA</name>
<evidence type="ECO:0000313" key="1">
    <source>
        <dbReference type="EMBL" id="OXA41947.1"/>
    </source>
</evidence>
<dbReference type="EMBL" id="LNIX01000027">
    <property type="protein sequence ID" value="OXA41947.1"/>
    <property type="molecule type" value="Genomic_DNA"/>
</dbReference>
<proteinExistence type="predicted"/>
<evidence type="ECO:0000313" key="2">
    <source>
        <dbReference type="Proteomes" id="UP000198287"/>
    </source>
</evidence>
<dbReference type="AlphaFoldDB" id="A0A226DB46"/>